<accession>A0A4Q2UKX5</accession>
<evidence type="ECO:0000256" key="1">
    <source>
        <dbReference type="ARBA" id="ARBA00006383"/>
    </source>
</evidence>
<evidence type="ECO:0000256" key="2">
    <source>
        <dbReference type="ARBA" id="ARBA00012882"/>
    </source>
</evidence>
<dbReference type="Proteomes" id="UP000290407">
    <property type="component" value="Unassembled WGS sequence"/>
</dbReference>
<dbReference type="InterPro" id="IPR003679">
    <property type="entry name" value="Amioglycoside_AcTrfase"/>
</dbReference>
<evidence type="ECO:0000256" key="3">
    <source>
        <dbReference type="ARBA" id="ARBA00022679"/>
    </source>
</evidence>
<dbReference type="InterPro" id="IPR028345">
    <property type="entry name" value="Antibiotic_NAT-like"/>
</dbReference>
<dbReference type="EMBL" id="SBLB01000006">
    <property type="protein sequence ID" value="RYC68130.1"/>
    <property type="molecule type" value="Genomic_DNA"/>
</dbReference>
<keyword evidence="4 5" id="KW-0012">Acyltransferase</keyword>
<comment type="catalytic activity">
    <reaction evidence="5">
        <text>a 2-deoxystreptamine antibiotic + acetyl-CoA = an N(3)-acetyl-2-deoxystreptamine antibiotic + CoA + H(+)</text>
        <dbReference type="Rhea" id="RHEA:12665"/>
        <dbReference type="ChEBI" id="CHEBI:15378"/>
        <dbReference type="ChEBI" id="CHEBI:57287"/>
        <dbReference type="ChEBI" id="CHEBI:57288"/>
        <dbReference type="ChEBI" id="CHEBI:57921"/>
        <dbReference type="ChEBI" id="CHEBI:77452"/>
        <dbReference type="EC" id="2.3.1.81"/>
    </reaction>
</comment>
<evidence type="ECO:0000313" key="6">
    <source>
        <dbReference type="EMBL" id="RYC68130.1"/>
    </source>
</evidence>
<dbReference type="PANTHER" id="PTHR11104:SF0">
    <property type="entry name" value="SPBETA PROPHAGE-DERIVED AMINOGLYCOSIDE N(3')-ACETYLTRANSFERASE-LIKE PROTEIN YOKD"/>
    <property type="match status" value="1"/>
</dbReference>
<dbReference type="PANTHER" id="PTHR11104">
    <property type="entry name" value="AMINOGLYCOSIDE N3-ACETYLTRANSFERASE"/>
    <property type="match status" value="1"/>
</dbReference>
<evidence type="ECO:0000313" key="7">
    <source>
        <dbReference type="Proteomes" id="UP000290407"/>
    </source>
</evidence>
<evidence type="ECO:0000256" key="4">
    <source>
        <dbReference type="ARBA" id="ARBA00023315"/>
    </source>
</evidence>
<dbReference type="SUPFAM" id="SSF110710">
    <property type="entry name" value="TTHA0583/YokD-like"/>
    <property type="match status" value="1"/>
</dbReference>
<name>A0A4Q2UKX5_9BACT</name>
<comment type="caution">
    <text evidence="6">The sequence shown here is derived from an EMBL/GenBank/DDBJ whole genome shotgun (WGS) entry which is preliminary data.</text>
</comment>
<dbReference type="AlphaFoldDB" id="A0A4Q2UKX5"/>
<dbReference type="GO" id="GO:0046353">
    <property type="term" value="F:aminoglycoside 3-N-acetyltransferase activity"/>
    <property type="evidence" value="ECO:0007669"/>
    <property type="project" value="UniProtKB-EC"/>
</dbReference>
<dbReference type="RefSeq" id="WP_129604061.1">
    <property type="nucleotide sequence ID" value="NZ_SBLB01000006.1"/>
</dbReference>
<keyword evidence="7" id="KW-1185">Reference proteome</keyword>
<dbReference type="NCBIfam" id="NF033082">
    <property type="entry name" value="AAC_3"/>
    <property type="match status" value="1"/>
</dbReference>
<dbReference type="Pfam" id="PF02522">
    <property type="entry name" value="Antibiotic_NAT"/>
    <property type="match status" value="1"/>
</dbReference>
<protein>
    <recommendedName>
        <fullName evidence="2 5">Aminoglycoside N(3)-acetyltransferase</fullName>
        <ecNumber evidence="5">2.3.1.-</ecNumber>
    </recommendedName>
</protein>
<sequence>MNRSPLLVGDCLYWTRRALREHIEALGVRAGDAVMVHAGLRSVGPMLHGPDALIGALLDAVGPAGTLLCYVNWDQQYEDAVTDTGHVPDALKADIPPFDRLGSRASRDHGAFAEFVRTTTGALRSQNPGASVAAIGGRAAWFTADHPLQYGYGPGSPFEKLMLAGGLVLTIGAPLDTISLLHHAEHLARIPGKRIARLEVPILIDDRVDWQMIEEFDTKDPVVEGLDPDYFKTIADAFLHQQGGRQGLIGDAPSVLLPAAALVAFGVDWLERRFGQTDP</sequence>
<evidence type="ECO:0000256" key="5">
    <source>
        <dbReference type="RuleBase" id="RU365031"/>
    </source>
</evidence>
<reference evidence="6 7" key="1">
    <citation type="submission" date="2019-01" db="EMBL/GenBank/DDBJ databases">
        <title>Spirosoma flava sp. nov., a propanil-degrading bacterium isolated from herbicide-contaminated soil.</title>
        <authorList>
            <person name="Zhang L."/>
            <person name="Jiang J.-D."/>
        </authorList>
    </citation>
    <scope>NUCLEOTIDE SEQUENCE [LARGE SCALE GENOMIC DNA]</scope>
    <source>
        <strain evidence="6 7">TY50</strain>
    </source>
</reference>
<keyword evidence="5" id="KW-0046">Antibiotic resistance</keyword>
<gene>
    <name evidence="6" type="primary">aac(3)</name>
    <name evidence="6" type="ORF">EQG79_22010</name>
</gene>
<keyword evidence="3 5" id="KW-0808">Transferase</keyword>
<dbReference type="EC" id="2.3.1.-" evidence="5"/>
<comment type="similarity">
    <text evidence="1 5">Belongs to the antibiotic N-acetyltransferase family.</text>
</comment>
<organism evidence="6 7">
    <name type="scientific">Spirosoma sordidisoli</name>
    <dbReference type="NCBI Taxonomy" id="2502893"/>
    <lineage>
        <taxon>Bacteria</taxon>
        <taxon>Pseudomonadati</taxon>
        <taxon>Bacteroidota</taxon>
        <taxon>Cytophagia</taxon>
        <taxon>Cytophagales</taxon>
        <taxon>Cytophagaceae</taxon>
        <taxon>Spirosoma</taxon>
    </lineage>
</organism>
<proteinExistence type="inferred from homology"/>
<dbReference type="GO" id="GO:0046677">
    <property type="term" value="P:response to antibiotic"/>
    <property type="evidence" value="ECO:0007669"/>
    <property type="project" value="UniProtKB-KW"/>
</dbReference>